<sequence length="43" mass="4510">MSEKRASRLVGISGCVLMVLLVAGLILLLVWALGGSGTSSQWH</sequence>
<comment type="caution">
    <text evidence="2">The sequence shown here is derived from an EMBL/GenBank/DDBJ whole genome shotgun (WGS) entry which is preliminary data.</text>
</comment>
<reference evidence="2 3" key="1">
    <citation type="submission" date="2020-08" db="EMBL/GenBank/DDBJ databases">
        <title>Sequencing the genomes of 1000 actinobacteria strains.</title>
        <authorList>
            <person name="Klenk H.-P."/>
        </authorList>
    </citation>
    <scope>NUCLEOTIDE SEQUENCE [LARGE SCALE GENOMIC DNA]</scope>
    <source>
        <strain evidence="2 3">DSM 44786</strain>
    </source>
</reference>
<keyword evidence="3" id="KW-1185">Reference proteome</keyword>
<proteinExistence type="predicted"/>
<keyword evidence="1" id="KW-0472">Membrane</keyword>
<feature type="transmembrane region" description="Helical" evidence="1">
    <location>
        <begin position="12"/>
        <end position="33"/>
    </location>
</feature>
<dbReference type="Proteomes" id="UP000573327">
    <property type="component" value="Unassembled WGS sequence"/>
</dbReference>
<keyword evidence="1" id="KW-1133">Transmembrane helix</keyword>
<dbReference type="RefSeq" id="WP_281403624.1">
    <property type="nucleotide sequence ID" value="NZ_JACHJR010000001.1"/>
</dbReference>
<gene>
    <name evidence="2" type="ORF">F4556_000223</name>
</gene>
<protein>
    <submittedName>
        <fullName evidence="2">Putative iron-regulated membrane protein</fullName>
    </submittedName>
</protein>
<evidence type="ECO:0000256" key="1">
    <source>
        <dbReference type="SAM" id="Phobius"/>
    </source>
</evidence>
<keyword evidence="1" id="KW-0812">Transmembrane</keyword>
<accession>A0A7W7S695</accession>
<evidence type="ECO:0000313" key="3">
    <source>
        <dbReference type="Proteomes" id="UP000573327"/>
    </source>
</evidence>
<organism evidence="2 3">
    <name type="scientific">Kitasatospora gansuensis</name>
    <dbReference type="NCBI Taxonomy" id="258050"/>
    <lineage>
        <taxon>Bacteria</taxon>
        <taxon>Bacillati</taxon>
        <taxon>Actinomycetota</taxon>
        <taxon>Actinomycetes</taxon>
        <taxon>Kitasatosporales</taxon>
        <taxon>Streptomycetaceae</taxon>
        <taxon>Kitasatospora</taxon>
    </lineage>
</organism>
<evidence type="ECO:0000313" key="2">
    <source>
        <dbReference type="EMBL" id="MBB4944688.1"/>
    </source>
</evidence>
<dbReference type="EMBL" id="JACHJR010000001">
    <property type="protein sequence ID" value="MBB4944688.1"/>
    <property type="molecule type" value="Genomic_DNA"/>
</dbReference>
<dbReference type="AlphaFoldDB" id="A0A7W7S695"/>
<name>A0A7W7S695_9ACTN</name>